<reference evidence="2" key="1">
    <citation type="journal article" date="2016" name="Genome Announc.">
        <title>Complete genome sequence of Alkaliphilus metalliredigens strain QYMF, an alkaliphilic and metal-reducing bacterium isolated from borax-contaminated leachate ponds.</title>
        <authorList>
            <person name="Hwang C."/>
            <person name="Copeland A."/>
            <person name="Lucas S."/>
            <person name="Lapidus A."/>
            <person name="Barry K."/>
            <person name="Detter J.C."/>
            <person name="Glavina Del Rio T."/>
            <person name="Hammon N."/>
            <person name="Israni S."/>
            <person name="Dalin E."/>
            <person name="Tice H."/>
            <person name="Pitluck S."/>
            <person name="Chertkov O."/>
            <person name="Brettin T."/>
            <person name="Bruce D."/>
            <person name="Han C."/>
            <person name="Schmutz J."/>
            <person name="Larimer F."/>
            <person name="Land M.L."/>
            <person name="Hauser L."/>
            <person name="Kyrpides N."/>
            <person name="Mikhailova N."/>
            <person name="Ye Q."/>
            <person name="Zhou J."/>
            <person name="Richardson P."/>
            <person name="Fields M.W."/>
        </authorList>
    </citation>
    <scope>NUCLEOTIDE SEQUENCE [LARGE SCALE GENOMIC DNA]</scope>
    <source>
        <strain evidence="2">QYMF</strain>
    </source>
</reference>
<dbReference type="KEGG" id="amt:Amet_3136"/>
<accession>A6TSV7</accession>
<dbReference type="AlphaFoldDB" id="A6TSV7"/>
<dbReference type="STRING" id="293826.Amet_3136"/>
<gene>
    <name evidence="1" type="ordered locus">Amet_3136</name>
</gene>
<evidence type="ECO:0000313" key="2">
    <source>
        <dbReference type="Proteomes" id="UP000001572"/>
    </source>
</evidence>
<dbReference type="OrthoDB" id="1954192at2"/>
<name>A6TSV7_ALKMQ</name>
<organism evidence="1 2">
    <name type="scientific">Alkaliphilus metalliredigens (strain QYMF)</name>
    <dbReference type="NCBI Taxonomy" id="293826"/>
    <lineage>
        <taxon>Bacteria</taxon>
        <taxon>Bacillati</taxon>
        <taxon>Bacillota</taxon>
        <taxon>Clostridia</taxon>
        <taxon>Peptostreptococcales</taxon>
        <taxon>Natronincolaceae</taxon>
        <taxon>Alkaliphilus</taxon>
    </lineage>
</organism>
<dbReference type="RefSeq" id="WP_012064241.1">
    <property type="nucleotide sequence ID" value="NC_009633.1"/>
</dbReference>
<dbReference type="Proteomes" id="UP000001572">
    <property type="component" value="Chromosome"/>
</dbReference>
<dbReference type="HOGENOM" id="CLU_1745825_0_0_9"/>
<keyword evidence="2" id="KW-1185">Reference proteome</keyword>
<sequence length="149" mass="18011">MAQIVDINEYRSIKQKQFFVRLYQFFNENLDYQLDHTLVDFDEAFIELCQRYRMDAAHVDFFRIPIITFITTVLIYNSDLKDFFPQSVQLQNVENRLLFKNTLIEILKTLEPEYCGENKAKYFEAEMEITIERGFENLLRIIPQKIEFI</sequence>
<evidence type="ECO:0000313" key="1">
    <source>
        <dbReference type="EMBL" id="ABR49275.1"/>
    </source>
</evidence>
<protein>
    <submittedName>
        <fullName evidence="1">Uncharacterized protein</fullName>
    </submittedName>
</protein>
<proteinExistence type="predicted"/>
<dbReference type="EMBL" id="CP000724">
    <property type="protein sequence ID" value="ABR49275.1"/>
    <property type="molecule type" value="Genomic_DNA"/>
</dbReference>